<gene>
    <name evidence="11" type="ORF">DIU31_019995</name>
    <name evidence="12" type="ORF">J3L21_07485</name>
</gene>
<organism evidence="11 13">
    <name type="scientific">Mucilaginibacter rubeus</name>
    <dbReference type="NCBI Taxonomy" id="2027860"/>
    <lineage>
        <taxon>Bacteria</taxon>
        <taxon>Pseudomonadati</taxon>
        <taxon>Bacteroidota</taxon>
        <taxon>Sphingobacteriia</taxon>
        <taxon>Sphingobacteriales</taxon>
        <taxon>Sphingobacteriaceae</taxon>
        <taxon>Mucilaginibacter</taxon>
    </lineage>
</organism>
<dbReference type="InterPro" id="IPR006685">
    <property type="entry name" value="MscS_channel_2nd"/>
</dbReference>
<dbReference type="EMBL" id="CP071880">
    <property type="protein sequence ID" value="QTE51792.1"/>
    <property type="molecule type" value="Genomic_DNA"/>
</dbReference>
<dbReference type="Pfam" id="PF21082">
    <property type="entry name" value="MS_channel_3rd"/>
    <property type="match status" value="1"/>
</dbReference>
<evidence type="ECO:0000313" key="13">
    <source>
        <dbReference type="Proteomes" id="UP000250557"/>
    </source>
</evidence>
<comment type="subcellular location">
    <subcellularLocation>
        <location evidence="1">Cell membrane</location>
        <topology evidence="1">Multi-pass membrane protein</topology>
    </subcellularLocation>
</comment>
<feature type="domain" description="Mechanosensitive ion channel MscS" evidence="9">
    <location>
        <begin position="342"/>
        <end position="407"/>
    </location>
</feature>
<dbReference type="InterPro" id="IPR011066">
    <property type="entry name" value="MscS_channel_C_sf"/>
</dbReference>
<dbReference type="Pfam" id="PF00924">
    <property type="entry name" value="MS_channel_2nd"/>
    <property type="match status" value="1"/>
</dbReference>
<dbReference type="PANTHER" id="PTHR30221:SF18">
    <property type="entry name" value="SLL0590 PROTEIN"/>
    <property type="match status" value="1"/>
</dbReference>
<dbReference type="InterPro" id="IPR049278">
    <property type="entry name" value="MS_channel_C"/>
</dbReference>
<reference evidence="12 14" key="2">
    <citation type="submission" date="2021-03" db="EMBL/GenBank/DDBJ databases">
        <title>Mucilaginibacter strains isolated from gold and copper mining confer multi heavy-metal resistance.</title>
        <authorList>
            <person name="Li Y."/>
        </authorList>
    </citation>
    <scope>NUCLEOTIDE SEQUENCE [LARGE SCALE GENOMIC DNA]</scope>
    <source>
        <strain evidence="12 14">P2-4</strain>
    </source>
</reference>
<dbReference type="InterPro" id="IPR023408">
    <property type="entry name" value="MscS_beta-dom_sf"/>
</dbReference>
<dbReference type="EMBL" id="CP043451">
    <property type="protein sequence ID" value="QEM05683.1"/>
    <property type="molecule type" value="Genomic_DNA"/>
</dbReference>
<comment type="similarity">
    <text evidence="2">Belongs to the MscS (TC 1.A.23) family.</text>
</comment>
<keyword evidence="5 7" id="KW-1133">Transmembrane helix</keyword>
<feature type="transmembrane region" description="Helical" evidence="7">
    <location>
        <begin position="242"/>
        <end position="263"/>
    </location>
</feature>
<accession>A0AAE6JHS6</accession>
<evidence type="ECO:0000313" key="12">
    <source>
        <dbReference type="EMBL" id="QTE51792.1"/>
    </source>
</evidence>
<evidence type="ECO:0000256" key="7">
    <source>
        <dbReference type="SAM" id="Phobius"/>
    </source>
</evidence>
<feature type="transmembrane region" description="Helical" evidence="7">
    <location>
        <begin position="299"/>
        <end position="317"/>
    </location>
</feature>
<feature type="transmembrane region" description="Helical" evidence="7">
    <location>
        <begin position="204"/>
        <end position="222"/>
    </location>
</feature>
<dbReference type="Gene3D" id="2.30.30.60">
    <property type="match status" value="1"/>
</dbReference>
<keyword evidence="3" id="KW-1003">Cell membrane</keyword>
<dbReference type="Gene3D" id="3.30.70.100">
    <property type="match status" value="1"/>
</dbReference>
<evidence type="ECO:0000256" key="3">
    <source>
        <dbReference type="ARBA" id="ARBA00022475"/>
    </source>
</evidence>
<keyword evidence="8" id="KW-0732">Signal</keyword>
<evidence type="ECO:0000313" key="14">
    <source>
        <dbReference type="Proteomes" id="UP000663940"/>
    </source>
</evidence>
<keyword evidence="6 7" id="KW-0472">Membrane</keyword>
<proteinExistence type="inferred from homology"/>
<evidence type="ECO:0000256" key="1">
    <source>
        <dbReference type="ARBA" id="ARBA00004651"/>
    </source>
</evidence>
<keyword evidence="14" id="KW-1185">Reference proteome</keyword>
<dbReference type="SUPFAM" id="SSF50182">
    <property type="entry name" value="Sm-like ribonucleoproteins"/>
    <property type="match status" value="1"/>
</dbReference>
<feature type="transmembrane region" description="Helical" evidence="7">
    <location>
        <begin position="135"/>
        <end position="156"/>
    </location>
</feature>
<dbReference type="SUPFAM" id="SSF82689">
    <property type="entry name" value="Mechanosensitive channel protein MscS (YggB), C-terminal domain"/>
    <property type="match status" value="1"/>
</dbReference>
<dbReference type="RefSeq" id="WP_112658644.1">
    <property type="nucleotide sequence ID" value="NZ_CP043451.1"/>
</dbReference>
<evidence type="ECO:0000256" key="2">
    <source>
        <dbReference type="ARBA" id="ARBA00008017"/>
    </source>
</evidence>
<feature type="chain" id="PRO_5042128286" evidence="8">
    <location>
        <begin position="21"/>
        <end position="537"/>
    </location>
</feature>
<name>A0AAE6JHS6_9SPHI</name>
<dbReference type="InterPro" id="IPR045275">
    <property type="entry name" value="MscS_archaea/bacteria_type"/>
</dbReference>
<feature type="transmembrane region" description="Helical" evidence="7">
    <location>
        <begin position="329"/>
        <end position="355"/>
    </location>
</feature>
<evidence type="ECO:0000256" key="4">
    <source>
        <dbReference type="ARBA" id="ARBA00022692"/>
    </source>
</evidence>
<evidence type="ECO:0000259" key="10">
    <source>
        <dbReference type="Pfam" id="PF21082"/>
    </source>
</evidence>
<evidence type="ECO:0000313" key="11">
    <source>
        <dbReference type="EMBL" id="QEM05683.1"/>
    </source>
</evidence>
<dbReference type="GO" id="GO:0005886">
    <property type="term" value="C:plasma membrane"/>
    <property type="evidence" value="ECO:0007669"/>
    <property type="project" value="UniProtKB-SubCell"/>
</dbReference>
<dbReference type="Proteomes" id="UP000250557">
    <property type="component" value="Chromosome"/>
</dbReference>
<keyword evidence="4 7" id="KW-0812">Transmembrane</keyword>
<dbReference type="GO" id="GO:0008381">
    <property type="term" value="F:mechanosensitive monoatomic ion channel activity"/>
    <property type="evidence" value="ECO:0007669"/>
    <property type="project" value="InterPro"/>
</dbReference>
<sequence length="537" mass="59768">MPKIYSLLILFLFAAFTTRAQKLPEQKGEPVIINRDTLFKFYAPQGLFDPKERAGIVTQRIKALMSRLDFNPDSLTLKNDTSVSVITYNGQMIMGVNNTDASYSELNRPQLAASYLSILKNKLGNVFESNSPKQLITNVLEAVAVVILLILLIWIVNKGFRWIKLKIILGWERRVEKLAAKGAPVAYASRLLPFISGLVNIGRLLVILLLVYLALPVLFYIFPSSQPIATQLIGFVVNPLKSILLAIVHFIPNLLTITVIYLVTRYIVKLVKFIATEIANGAIALKGFYPEWAIPTYNIIRVLMYAFMFVVIFPYLPGSQSKVFQGVTVFIGVLFSLGSSSAIANMVSGIVLTYMRPFKIGDRIKVGEIMGDVIEKNLLVTRVRTIKNEDVTVPNATILSGATVNYTSSSKTLGLILNTSVTIGYDAPWETIHNLLISAAEATEGILANPKPFVLQTALNDFNVSYQINAYTDQPGKMAMIYSVLYQNIQDKFNEAGMEIMSPHFTAVRDGSHIQIPENYVADGYKKPGYKIEREES</sequence>
<evidence type="ECO:0000259" key="9">
    <source>
        <dbReference type="Pfam" id="PF00924"/>
    </source>
</evidence>
<dbReference type="AlphaFoldDB" id="A0AAE6JHS6"/>
<reference evidence="11 13" key="1">
    <citation type="submission" date="2019-08" db="EMBL/GenBank/DDBJ databases">
        <title>Comparative genome analysis confer to the adaptation heavy metal polluted environment.</title>
        <authorList>
            <person name="Li Y."/>
        </authorList>
    </citation>
    <scope>NUCLEOTIDE SEQUENCE [LARGE SCALE GENOMIC DNA]</scope>
    <source>
        <strain evidence="11 13">P2</strain>
    </source>
</reference>
<evidence type="ECO:0000256" key="6">
    <source>
        <dbReference type="ARBA" id="ARBA00023136"/>
    </source>
</evidence>
<protein>
    <submittedName>
        <fullName evidence="11">Mechanosensitive ion channel family protein</fullName>
    </submittedName>
</protein>
<dbReference type="InterPro" id="IPR010920">
    <property type="entry name" value="LSM_dom_sf"/>
</dbReference>
<dbReference type="Proteomes" id="UP000663940">
    <property type="component" value="Chromosome"/>
</dbReference>
<evidence type="ECO:0000256" key="5">
    <source>
        <dbReference type="ARBA" id="ARBA00022989"/>
    </source>
</evidence>
<feature type="domain" description="Mechanosensitive ion channel MscS C-terminal" evidence="10">
    <location>
        <begin position="418"/>
        <end position="500"/>
    </location>
</feature>
<dbReference type="PANTHER" id="PTHR30221">
    <property type="entry name" value="SMALL-CONDUCTANCE MECHANOSENSITIVE CHANNEL"/>
    <property type="match status" value="1"/>
</dbReference>
<feature type="signal peptide" evidence="8">
    <location>
        <begin position="1"/>
        <end position="20"/>
    </location>
</feature>
<evidence type="ECO:0000256" key="8">
    <source>
        <dbReference type="SAM" id="SignalP"/>
    </source>
</evidence>